<accession>A0A317SNP5</accession>
<sequence>MGKPYSILTNPLHYDTFPSSMANSLRHRAGDSHNLKLYFDLTSIPGSKGLSSVTLISNKLGGFMMSSLTEFPDIRIDYFRRSNDSGVRPALACFLTHIHSDHLQGLEGFYGGPFIHCSAATKELLIKLERRLHRLNLARGVLEARQCLYAEKEKKLKVIPLETPTMVEIGSGKSLRVTLFDANHCPGAVMFLIEGDGKAILYTGDIRAEKWWVDYLKRHPILVPYAMGLKTLDKIYLDTSFAGRNKIHEVFRSKQDGIHELLSQVRKYPQDTIFHLNAWTFGYEDVWVALASAFDSKIHLSDYHRRLFHFIRSPDKYVHGPFLSGFEFGNSKVLGCTTSNIEARFHSCEKRIGCKGLEGERNVVWIKPVVTRVGSFDIHEAGIGNGDLENQDDLELRDEHLKQILEILGPDIPERVRDLLKEARTSMKQVLPLSLRRGAEDDDLTAPKLLGLLDEAASISSQRKSQETDSQILIPTPTSSDGEGIVAESGEILPNEITFPFSRHSSYSELRGLVSAFGPRDVYPCVVNEETWDEEKSIKTLFGDLCTGDKFVHDNDMRRRLEEEHMVQEQLEEERLERETESQRNLERSQLACTEIHFPPHQPREAAIQGSKNTEDQRWTQARAMASSTASNTPTASPVTLPKTPKRPRNVTPIAPVMSSRPDSQTPKQIKRQPHTSPPSSPPTWSVKRIKIQSPLHETVLSPMRPGKEVRMSSVEREFADSERFWEGVEAALGIGGTWWDVDLSCTTQKWKYEEEVEL</sequence>
<feature type="domain" description="Metallo-beta-lactamase" evidence="5">
    <location>
        <begin position="50"/>
        <end position="244"/>
    </location>
</feature>
<keyword evidence="7" id="KW-1185">Reference proteome</keyword>
<dbReference type="InterPro" id="IPR036866">
    <property type="entry name" value="RibonucZ/Hydroxyglut_hydro"/>
</dbReference>
<dbReference type="GO" id="GO:0003684">
    <property type="term" value="F:damaged DNA binding"/>
    <property type="evidence" value="ECO:0007669"/>
    <property type="project" value="TreeGrafter"/>
</dbReference>
<dbReference type="GO" id="GO:0036297">
    <property type="term" value="P:interstrand cross-link repair"/>
    <property type="evidence" value="ECO:0007669"/>
    <property type="project" value="TreeGrafter"/>
</dbReference>
<feature type="compositionally biased region" description="Polar residues" evidence="4">
    <location>
        <begin position="460"/>
        <end position="481"/>
    </location>
</feature>
<evidence type="ECO:0000256" key="3">
    <source>
        <dbReference type="ARBA" id="ARBA00022839"/>
    </source>
</evidence>
<comment type="caution">
    <text evidence="6">The sequence shown here is derived from an EMBL/GenBank/DDBJ whole genome shotgun (WGS) entry which is preliminary data.</text>
</comment>
<organism evidence="6 7">
    <name type="scientific">Tuber magnatum</name>
    <name type="common">white Piedmont truffle</name>
    <dbReference type="NCBI Taxonomy" id="42249"/>
    <lineage>
        <taxon>Eukaryota</taxon>
        <taxon>Fungi</taxon>
        <taxon>Dikarya</taxon>
        <taxon>Ascomycota</taxon>
        <taxon>Pezizomycotina</taxon>
        <taxon>Pezizomycetes</taxon>
        <taxon>Pezizales</taxon>
        <taxon>Tuberaceae</taxon>
        <taxon>Tuber</taxon>
    </lineage>
</organism>
<dbReference type="EMBL" id="PYWC01000052">
    <property type="protein sequence ID" value="PWW75056.1"/>
    <property type="molecule type" value="Genomic_DNA"/>
</dbReference>
<feature type="region of interest" description="Disordered" evidence="4">
    <location>
        <begin position="565"/>
        <end position="687"/>
    </location>
</feature>
<dbReference type="GO" id="GO:0035312">
    <property type="term" value="F:5'-3' DNA exonuclease activity"/>
    <property type="evidence" value="ECO:0007669"/>
    <property type="project" value="TreeGrafter"/>
</dbReference>
<dbReference type="SMART" id="SM00849">
    <property type="entry name" value="Lactamase_B"/>
    <property type="match status" value="1"/>
</dbReference>
<feature type="region of interest" description="Disordered" evidence="4">
    <location>
        <begin position="460"/>
        <end position="484"/>
    </location>
</feature>
<dbReference type="InterPro" id="IPR001279">
    <property type="entry name" value="Metallo-B-lactamas"/>
</dbReference>
<dbReference type="STRING" id="42249.A0A317SNP5"/>
<feature type="compositionally biased region" description="Low complexity" evidence="4">
    <location>
        <begin position="624"/>
        <end position="640"/>
    </location>
</feature>
<keyword evidence="2" id="KW-0378">Hydrolase</keyword>
<dbReference type="SUPFAM" id="SSF56281">
    <property type="entry name" value="Metallo-hydrolase/oxidoreductase"/>
    <property type="match status" value="1"/>
</dbReference>
<dbReference type="PANTHER" id="PTHR23240">
    <property type="entry name" value="DNA CROSS-LINK REPAIR PROTEIN PSO2/SNM1-RELATED"/>
    <property type="match status" value="1"/>
</dbReference>
<keyword evidence="3" id="KW-0269">Exonuclease</keyword>
<dbReference type="Gene3D" id="3.60.15.10">
    <property type="entry name" value="Ribonuclease Z/Hydroxyacylglutathione hydrolase-like"/>
    <property type="match status" value="1"/>
</dbReference>
<dbReference type="Proteomes" id="UP000246991">
    <property type="component" value="Unassembled WGS sequence"/>
</dbReference>
<evidence type="ECO:0000256" key="1">
    <source>
        <dbReference type="ARBA" id="ARBA00022722"/>
    </source>
</evidence>
<dbReference type="GO" id="GO:0006303">
    <property type="term" value="P:double-strand break repair via nonhomologous end joining"/>
    <property type="evidence" value="ECO:0007669"/>
    <property type="project" value="TreeGrafter"/>
</dbReference>
<evidence type="ECO:0000256" key="2">
    <source>
        <dbReference type="ARBA" id="ARBA00022801"/>
    </source>
</evidence>
<evidence type="ECO:0000256" key="4">
    <source>
        <dbReference type="SAM" id="MobiDB-lite"/>
    </source>
</evidence>
<gene>
    <name evidence="6" type="ORF">C7212DRAFT_358614</name>
</gene>
<evidence type="ECO:0000313" key="6">
    <source>
        <dbReference type="EMBL" id="PWW75056.1"/>
    </source>
</evidence>
<dbReference type="AlphaFoldDB" id="A0A317SNP5"/>
<reference evidence="6 7" key="1">
    <citation type="submission" date="2018-03" db="EMBL/GenBank/DDBJ databases">
        <title>Genomes of Pezizomycetes fungi and the evolution of truffles.</title>
        <authorList>
            <person name="Murat C."/>
            <person name="Payen T."/>
            <person name="Noel B."/>
            <person name="Kuo A."/>
            <person name="Martin F.M."/>
        </authorList>
    </citation>
    <scope>NUCLEOTIDE SEQUENCE [LARGE SCALE GENOMIC DNA]</scope>
    <source>
        <strain evidence="6">091103-1</strain>
    </source>
</reference>
<protein>
    <recommendedName>
        <fullName evidence="5">Metallo-beta-lactamase domain-containing protein</fullName>
    </recommendedName>
</protein>
<dbReference type="GO" id="GO:0000723">
    <property type="term" value="P:telomere maintenance"/>
    <property type="evidence" value="ECO:0007669"/>
    <property type="project" value="TreeGrafter"/>
</dbReference>
<feature type="compositionally biased region" description="Basic and acidic residues" evidence="4">
    <location>
        <begin position="565"/>
        <end position="587"/>
    </location>
</feature>
<dbReference type="Pfam" id="PF23023">
    <property type="entry name" value="Anti-Pycsar_Apyc1"/>
    <property type="match status" value="1"/>
</dbReference>
<evidence type="ECO:0000313" key="7">
    <source>
        <dbReference type="Proteomes" id="UP000246991"/>
    </source>
</evidence>
<evidence type="ECO:0000259" key="5">
    <source>
        <dbReference type="SMART" id="SM00849"/>
    </source>
</evidence>
<proteinExistence type="predicted"/>
<keyword evidence="1" id="KW-0540">Nuclease</keyword>
<name>A0A317SNP5_9PEZI</name>
<dbReference type="PANTHER" id="PTHR23240:SF8">
    <property type="entry name" value="PROTEIN ARTEMIS"/>
    <property type="match status" value="1"/>
</dbReference>
<dbReference type="OrthoDB" id="5561659at2759"/>